<dbReference type="EMBL" id="KV745310">
    <property type="protein sequence ID" value="OCK75494.1"/>
    <property type="molecule type" value="Genomic_DNA"/>
</dbReference>
<protein>
    <submittedName>
        <fullName evidence="1">Uncharacterized protein</fullName>
    </submittedName>
</protein>
<gene>
    <name evidence="1" type="ORF">K432DRAFT_429377</name>
</gene>
<dbReference type="Proteomes" id="UP000250266">
    <property type="component" value="Unassembled WGS sequence"/>
</dbReference>
<evidence type="ECO:0000313" key="1">
    <source>
        <dbReference type="EMBL" id="OCK75494.1"/>
    </source>
</evidence>
<organism evidence="1 2">
    <name type="scientific">Lepidopterella palustris CBS 459.81</name>
    <dbReference type="NCBI Taxonomy" id="1314670"/>
    <lineage>
        <taxon>Eukaryota</taxon>
        <taxon>Fungi</taxon>
        <taxon>Dikarya</taxon>
        <taxon>Ascomycota</taxon>
        <taxon>Pezizomycotina</taxon>
        <taxon>Dothideomycetes</taxon>
        <taxon>Pleosporomycetidae</taxon>
        <taxon>Mytilinidiales</taxon>
        <taxon>Argynnaceae</taxon>
        <taxon>Lepidopterella</taxon>
    </lineage>
</organism>
<accession>A0A8E2JAJ2</accession>
<proteinExistence type="predicted"/>
<dbReference type="OrthoDB" id="265717at2759"/>
<reference evidence="1 2" key="1">
    <citation type="journal article" date="2016" name="Nat. Commun.">
        <title>Ectomycorrhizal ecology is imprinted in the genome of the dominant symbiotic fungus Cenococcum geophilum.</title>
        <authorList>
            <consortium name="DOE Joint Genome Institute"/>
            <person name="Peter M."/>
            <person name="Kohler A."/>
            <person name="Ohm R.A."/>
            <person name="Kuo A."/>
            <person name="Krutzmann J."/>
            <person name="Morin E."/>
            <person name="Arend M."/>
            <person name="Barry K.W."/>
            <person name="Binder M."/>
            <person name="Choi C."/>
            <person name="Clum A."/>
            <person name="Copeland A."/>
            <person name="Grisel N."/>
            <person name="Haridas S."/>
            <person name="Kipfer T."/>
            <person name="LaButti K."/>
            <person name="Lindquist E."/>
            <person name="Lipzen A."/>
            <person name="Maire R."/>
            <person name="Meier B."/>
            <person name="Mihaltcheva S."/>
            <person name="Molinier V."/>
            <person name="Murat C."/>
            <person name="Poggeler S."/>
            <person name="Quandt C.A."/>
            <person name="Sperisen C."/>
            <person name="Tritt A."/>
            <person name="Tisserant E."/>
            <person name="Crous P.W."/>
            <person name="Henrissat B."/>
            <person name="Nehls U."/>
            <person name="Egli S."/>
            <person name="Spatafora J.W."/>
            <person name="Grigoriev I.V."/>
            <person name="Martin F.M."/>
        </authorList>
    </citation>
    <scope>NUCLEOTIDE SEQUENCE [LARGE SCALE GENOMIC DNA]</scope>
    <source>
        <strain evidence="1 2">CBS 459.81</strain>
    </source>
</reference>
<name>A0A8E2JAJ2_9PEZI</name>
<dbReference type="AlphaFoldDB" id="A0A8E2JAJ2"/>
<evidence type="ECO:0000313" key="2">
    <source>
        <dbReference type="Proteomes" id="UP000250266"/>
    </source>
</evidence>
<sequence length="94" mass="10355">MAALQLGGVLTREISTTYHDAAPFSAKLGNKKLALLWTEKELEIGWHCVSEDHPHCKKELEAVSKIRAATENCGPFDQSIVAGRSLMSTESWTL</sequence>
<keyword evidence="2" id="KW-1185">Reference proteome</keyword>